<keyword evidence="4" id="KW-1185">Reference proteome</keyword>
<sequence length="694" mass="80595">MNFAFLLVAFVSSTLAKQDVWDGDKYDFTSFIGIKTAEKSPYNDQKVKVSKENKLDVSIEILPHIRFKNVYLAQFNVTNHLPGQKGYVFYLKFGEQKGEVHIFSQGYKKEQYFYTFPTPTCQLYHCEAGFRMVHKNDVSKRILSDEIKDFIGAYYIKLVSSNYVFTLAGFKINGNSYPLIICPHERWVGLYSGMTFIPYEVEGIIYDAFFRRQIMLPAYQRSETSRNFKCGEIKYVDDTYLSVEYKITFVGDKYLNVDPFDIAKNKFACKEDGQVSNYIHFVYNDFDKNHRMKYVDQGSLNKYKFHYKDLIYMYNNEHDQIRKFRQDGILHHVTFTPIEPECIKELVFMKSKLEFISNDDVYRFTEEVPGNEEIKIFPIDDDMLDVLTPYSCSILVTGIENNEQVKDYYNHALAVDLIQNDGNGNKKTIEKIKFTKDFDGFGIYNCSVRKFVSEDVNLENIKGISFLTVPVGESLLNQQEKWRNRYSIFVTCPNNFPEFASLKSMKVNIPRHRSYNSEKNKEMFIEEDTLTIFKHDELIKKNFPLKNILYQCVYETVLKTNFTVNKNGTILQIEVYDGLKKSDQSSERTTIAISIGVLMFGFVFCIVCILVILKIKKDREGRRRRRRGSNSSDSSSISSSLSGESESSASKDLAPSPKQNVKSKQLFVPNISNVIKKNANVVKSADIKIKRRQY</sequence>
<reference evidence="5" key="1">
    <citation type="submission" date="2017-02" db="UniProtKB">
        <authorList>
            <consortium name="WormBaseParasite"/>
        </authorList>
    </citation>
    <scope>IDENTIFICATION</scope>
</reference>
<feature type="signal peptide" evidence="3">
    <location>
        <begin position="1"/>
        <end position="16"/>
    </location>
</feature>
<accession>A0A0N5A158</accession>
<evidence type="ECO:0000313" key="4">
    <source>
        <dbReference type="Proteomes" id="UP000038045"/>
    </source>
</evidence>
<name>A0A0N5A158_PARTI</name>
<protein>
    <submittedName>
        <fullName evidence="5">6-cysteine protein</fullName>
    </submittedName>
</protein>
<feature type="transmembrane region" description="Helical" evidence="2">
    <location>
        <begin position="591"/>
        <end position="615"/>
    </location>
</feature>
<dbReference type="AlphaFoldDB" id="A0A0N5A158"/>
<feature type="chain" id="PRO_5005892587" evidence="3">
    <location>
        <begin position="17"/>
        <end position="694"/>
    </location>
</feature>
<proteinExistence type="predicted"/>
<dbReference type="WBParaSite" id="PTRK_0001535800.1">
    <property type="protein sequence ID" value="PTRK_0001535800.1"/>
    <property type="gene ID" value="PTRK_0001535800"/>
</dbReference>
<evidence type="ECO:0000256" key="1">
    <source>
        <dbReference type="SAM" id="MobiDB-lite"/>
    </source>
</evidence>
<dbReference type="Proteomes" id="UP000038045">
    <property type="component" value="Unplaced"/>
</dbReference>
<keyword evidence="2" id="KW-0812">Transmembrane</keyword>
<organism evidence="4 5">
    <name type="scientific">Parastrongyloides trichosuri</name>
    <name type="common">Possum-specific nematode worm</name>
    <dbReference type="NCBI Taxonomy" id="131310"/>
    <lineage>
        <taxon>Eukaryota</taxon>
        <taxon>Metazoa</taxon>
        <taxon>Ecdysozoa</taxon>
        <taxon>Nematoda</taxon>
        <taxon>Chromadorea</taxon>
        <taxon>Rhabditida</taxon>
        <taxon>Tylenchina</taxon>
        <taxon>Panagrolaimomorpha</taxon>
        <taxon>Strongyloidoidea</taxon>
        <taxon>Strongyloididae</taxon>
        <taxon>Parastrongyloides</taxon>
    </lineage>
</organism>
<evidence type="ECO:0000256" key="3">
    <source>
        <dbReference type="SAM" id="SignalP"/>
    </source>
</evidence>
<evidence type="ECO:0000256" key="2">
    <source>
        <dbReference type="SAM" id="Phobius"/>
    </source>
</evidence>
<keyword evidence="2" id="KW-0472">Membrane</keyword>
<keyword evidence="2" id="KW-1133">Transmembrane helix</keyword>
<feature type="region of interest" description="Disordered" evidence="1">
    <location>
        <begin position="621"/>
        <end position="661"/>
    </location>
</feature>
<evidence type="ECO:0000313" key="5">
    <source>
        <dbReference type="WBParaSite" id="PTRK_0001535800.1"/>
    </source>
</evidence>
<feature type="compositionally biased region" description="Low complexity" evidence="1">
    <location>
        <begin position="629"/>
        <end position="650"/>
    </location>
</feature>
<keyword evidence="3" id="KW-0732">Signal</keyword>